<evidence type="ECO:0000313" key="3">
    <source>
        <dbReference type="Proteomes" id="UP000837857"/>
    </source>
</evidence>
<feature type="chain" id="PRO_5046726430" evidence="1">
    <location>
        <begin position="18"/>
        <end position="101"/>
    </location>
</feature>
<organism evidence="2 3">
    <name type="scientific">Iphiclides podalirius</name>
    <name type="common">scarce swallowtail</name>
    <dbReference type="NCBI Taxonomy" id="110791"/>
    <lineage>
        <taxon>Eukaryota</taxon>
        <taxon>Metazoa</taxon>
        <taxon>Ecdysozoa</taxon>
        <taxon>Arthropoda</taxon>
        <taxon>Hexapoda</taxon>
        <taxon>Insecta</taxon>
        <taxon>Pterygota</taxon>
        <taxon>Neoptera</taxon>
        <taxon>Endopterygota</taxon>
        <taxon>Lepidoptera</taxon>
        <taxon>Glossata</taxon>
        <taxon>Ditrysia</taxon>
        <taxon>Papilionoidea</taxon>
        <taxon>Papilionidae</taxon>
        <taxon>Papilioninae</taxon>
        <taxon>Iphiclides</taxon>
    </lineage>
</organism>
<dbReference type="EMBL" id="OW152840">
    <property type="protein sequence ID" value="CAH2061962.1"/>
    <property type="molecule type" value="Genomic_DNA"/>
</dbReference>
<evidence type="ECO:0000313" key="2">
    <source>
        <dbReference type="EMBL" id="CAH2061962.1"/>
    </source>
</evidence>
<protein>
    <submittedName>
        <fullName evidence="2">Uncharacterized protein</fullName>
    </submittedName>
</protein>
<gene>
    <name evidence="2" type="ORF">IPOD504_LOCUS11595</name>
</gene>
<feature type="non-terminal residue" evidence="2">
    <location>
        <position position="101"/>
    </location>
</feature>
<dbReference type="Proteomes" id="UP000837857">
    <property type="component" value="Chromosome 28"/>
</dbReference>
<keyword evidence="3" id="KW-1185">Reference proteome</keyword>
<name>A0ABN8IQM5_9NEOP</name>
<accession>A0ABN8IQM5</accession>
<keyword evidence="1" id="KW-0732">Signal</keyword>
<sequence length="101" mass="11497">MSPTLGFLLILLIGVSAKPQRDIDVKVSKRSPGGNNRPTSNAVCIGIYFVCFRMLQDDPKNMMHRSKGLQKTDIYIGKSFNENKYNNNDVFYQMQAKFFGK</sequence>
<reference evidence="2" key="1">
    <citation type="submission" date="2022-03" db="EMBL/GenBank/DDBJ databases">
        <authorList>
            <person name="Martin H S."/>
        </authorList>
    </citation>
    <scope>NUCLEOTIDE SEQUENCE</scope>
</reference>
<feature type="signal peptide" evidence="1">
    <location>
        <begin position="1"/>
        <end position="17"/>
    </location>
</feature>
<evidence type="ECO:0000256" key="1">
    <source>
        <dbReference type="SAM" id="SignalP"/>
    </source>
</evidence>
<proteinExistence type="predicted"/>